<name>A0A8S9Z8R2_9BILA</name>
<dbReference type="GO" id="GO:0003677">
    <property type="term" value="F:DNA binding"/>
    <property type="evidence" value="ECO:0007669"/>
    <property type="project" value="InterPro"/>
</dbReference>
<proteinExistence type="predicted"/>
<gene>
    <name evidence="2" type="ORF">Mgra_00009705</name>
</gene>
<dbReference type="AlphaFoldDB" id="A0A8S9Z8R2"/>
<dbReference type="Proteomes" id="UP000605970">
    <property type="component" value="Unassembled WGS sequence"/>
</dbReference>
<organism evidence="2 3">
    <name type="scientific">Meloidogyne graminicola</name>
    <dbReference type="NCBI Taxonomy" id="189291"/>
    <lineage>
        <taxon>Eukaryota</taxon>
        <taxon>Metazoa</taxon>
        <taxon>Ecdysozoa</taxon>
        <taxon>Nematoda</taxon>
        <taxon>Chromadorea</taxon>
        <taxon>Rhabditida</taxon>
        <taxon>Tylenchina</taxon>
        <taxon>Tylenchomorpha</taxon>
        <taxon>Tylenchoidea</taxon>
        <taxon>Meloidogynidae</taxon>
        <taxon>Meloidogyninae</taxon>
        <taxon>Meloidogyne</taxon>
    </lineage>
</organism>
<dbReference type="OrthoDB" id="5888454at2759"/>
<dbReference type="Gene3D" id="3.90.70.200">
    <property type="entry name" value="Plus-3 domain"/>
    <property type="match status" value="3"/>
</dbReference>
<evidence type="ECO:0000313" key="3">
    <source>
        <dbReference type="Proteomes" id="UP000605970"/>
    </source>
</evidence>
<sequence length="890" mass="101896">MEVEKNSESKNNIIEIIPMIEGDPNKKEPSSSQQNEVGDEIIHIEAPELEMREEVNASPTIQEGTDIQLLPQIIKNIEKDDISLDQPIQSTVELKKIVLTQGQLKLLATTDPSTFRNIVIGCFVRVHIPGLPLSYSDRTDQIVDITEPLSYQHLWIDRRFRLRFLGDFELENILISALGFSVLGESTPSLGFVSQKSAELKSKLEELSSKQKEVAKKPTLTRSNLAQIALNPSTLRSLAKLGFERFSQVVKGCFVLMPAIRKNKPNDCQYHIVRVIDCIEGHRDYKIKNMTKINFHLVLPFYGRYKIKWMKNFSTVTEQGFRNWIEDMHSWDEKLPTLDEIQNKAAELQLALTEAERLPSIIELEKKVKDEEEKAKRAKLPVSSAKDLEPCFITREQLQKLSNIEYSDALVKLLIGCFVRLTSSGGSETGFELDKIMNAKLNEQRKNRQADILLELKFMGTVSLTALNLLVSTTKPNEKEFKEWAKKNEGDEEDPLPLNEFVTAKSSELIKILGNSKESVQSNQVAFSNISSNISNGSISIPDEKLKKEVVELNKNLLHKSSESTSKELYFLQTKDGKLTAVNFRKCLISMNKIFDMMSWDKETLARERRPEKSSKHQFYVDQITGVSWGGTPYKIRGNVLTDLRLHLKNLNVKTLQQLYRTSGDGFNDDSLMIFGEDMKNWRRELPTLNFIDSKNREYINAVSKYYKFDSKSLFTRKDPREMSFLGGRPQQLLIFFQILFNYTENKDDSPKLNPVVSSVRTTPGMGQSWKESPLDPKFTPIFPSSKPVPLLNFNNPRTDEGTWKQQTTSTVSSNVNKIHQLNDFRLERESWNQNFTSNDFDRINDPYAAFSAMNPSPYYTPLSNAEPRGLMSLRDFSSNSSRLYQAFIF</sequence>
<accession>A0A8S9Z8R2</accession>
<evidence type="ECO:0000256" key="1">
    <source>
        <dbReference type="SAM" id="MobiDB-lite"/>
    </source>
</evidence>
<comment type="caution">
    <text evidence="2">The sequence shown here is derived from an EMBL/GenBank/DDBJ whole genome shotgun (WGS) entry which is preliminary data.</text>
</comment>
<feature type="region of interest" description="Disordered" evidence="1">
    <location>
        <begin position="18"/>
        <end position="37"/>
    </location>
</feature>
<protein>
    <submittedName>
        <fullName evidence="2">Uncharacterized protein</fullName>
    </submittedName>
</protein>
<evidence type="ECO:0000313" key="2">
    <source>
        <dbReference type="EMBL" id="KAF7626127.1"/>
    </source>
</evidence>
<dbReference type="EMBL" id="JABEBT010000176">
    <property type="protein sequence ID" value="KAF7626127.1"/>
    <property type="molecule type" value="Genomic_DNA"/>
</dbReference>
<keyword evidence="3" id="KW-1185">Reference proteome</keyword>
<dbReference type="InterPro" id="IPR036128">
    <property type="entry name" value="Plus3-like_sf"/>
</dbReference>
<reference evidence="2" key="1">
    <citation type="journal article" date="2020" name="Ecol. Evol.">
        <title>Genome structure and content of the rice root-knot nematode (Meloidogyne graminicola).</title>
        <authorList>
            <person name="Phan N.T."/>
            <person name="Danchin E.G.J."/>
            <person name="Klopp C."/>
            <person name="Perfus-Barbeoch L."/>
            <person name="Kozlowski D.K."/>
            <person name="Koutsovoulos G.D."/>
            <person name="Lopez-Roques C."/>
            <person name="Bouchez O."/>
            <person name="Zahm M."/>
            <person name="Besnard G."/>
            <person name="Bellafiore S."/>
        </authorList>
    </citation>
    <scope>NUCLEOTIDE SEQUENCE</scope>
    <source>
        <strain evidence="2">VN-18</strain>
    </source>
</reference>
<dbReference type="SUPFAM" id="SSF159042">
    <property type="entry name" value="Plus3-like"/>
    <property type="match status" value="3"/>
</dbReference>